<organism evidence="5 6">
    <name type="scientific">Hoylesella enoeca</name>
    <dbReference type="NCBI Taxonomy" id="76123"/>
    <lineage>
        <taxon>Bacteria</taxon>
        <taxon>Pseudomonadati</taxon>
        <taxon>Bacteroidota</taxon>
        <taxon>Bacteroidia</taxon>
        <taxon>Bacteroidales</taxon>
        <taxon>Prevotellaceae</taxon>
        <taxon>Hoylesella</taxon>
    </lineage>
</organism>
<dbReference type="Pfam" id="PF02502">
    <property type="entry name" value="LacAB_rpiB"/>
    <property type="match status" value="1"/>
</dbReference>
<feature type="active site" description="Proton donor" evidence="3">
    <location>
        <position position="101"/>
    </location>
</feature>
<dbReference type="NCBIfam" id="TIGR01120">
    <property type="entry name" value="rpiB"/>
    <property type="match status" value="1"/>
</dbReference>
<feature type="binding site" evidence="4">
    <location>
        <position position="102"/>
    </location>
    <ligand>
        <name>D-ribulose 5-phosphate</name>
        <dbReference type="ChEBI" id="CHEBI:58121"/>
    </ligand>
</feature>
<reference evidence="6" key="1">
    <citation type="submission" date="2015-11" db="EMBL/GenBank/DDBJ databases">
        <authorList>
            <person name="Holder M.E."/>
            <person name="Ajami N.J."/>
            <person name="Petrosino J.F."/>
        </authorList>
    </citation>
    <scope>NUCLEOTIDE SEQUENCE [LARGE SCALE GENOMIC DNA]</scope>
    <source>
        <strain evidence="6">F0113</strain>
    </source>
</reference>
<dbReference type="OrthoDB" id="1778624at2"/>
<feature type="binding site" evidence="4">
    <location>
        <position position="139"/>
    </location>
    <ligand>
        <name>D-ribulose 5-phosphate</name>
        <dbReference type="ChEBI" id="CHEBI:58121"/>
    </ligand>
</feature>
<dbReference type="eggNOG" id="COG0698">
    <property type="taxonomic scope" value="Bacteria"/>
</dbReference>
<dbReference type="RefSeq" id="WP_025065405.1">
    <property type="nucleotide sequence ID" value="NZ_CP013195.1"/>
</dbReference>
<protein>
    <submittedName>
        <fullName evidence="5">Ribose-5-phosphate isomerase</fullName>
    </submittedName>
</protein>
<feature type="binding site" evidence="4">
    <location>
        <position position="135"/>
    </location>
    <ligand>
        <name>D-ribulose 5-phosphate</name>
        <dbReference type="ChEBI" id="CHEBI:58121"/>
    </ligand>
</feature>
<keyword evidence="6" id="KW-1185">Reference proteome</keyword>
<evidence type="ECO:0000313" key="6">
    <source>
        <dbReference type="Proteomes" id="UP000056252"/>
    </source>
</evidence>
<comment type="similarity">
    <text evidence="1">Belongs to the LacAB/RpiB family.</text>
</comment>
<accession>A0A0S2KLP8</accession>
<feature type="active site" description="Proton acceptor" evidence="3">
    <location>
        <position position="68"/>
    </location>
</feature>
<dbReference type="NCBIfam" id="NF004051">
    <property type="entry name" value="PRK05571.1"/>
    <property type="match status" value="1"/>
</dbReference>
<dbReference type="GO" id="GO:0009052">
    <property type="term" value="P:pentose-phosphate shunt, non-oxidative branch"/>
    <property type="evidence" value="ECO:0007669"/>
    <property type="project" value="TreeGrafter"/>
</dbReference>
<evidence type="ECO:0000256" key="3">
    <source>
        <dbReference type="PIRSR" id="PIRSR005384-1"/>
    </source>
</evidence>
<dbReference type="PIRSF" id="PIRSF005384">
    <property type="entry name" value="RpiB_LacA_B"/>
    <property type="match status" value="1"/>
</dbReference>
<proteinExistence type="inferred from homology"/>
<dbReference type="AlphaFoldDB" id="A0A0S2KLP8"/>
<dbReference type="GO" id="GO:0004751">
    <property type="term" value="F:ribose-5-phosphate isomerase activity"/>
    <property type="evidence" value="ECO:0007669"/>
    <property type="project" value="TreeGrafter"/>
</dbReference>
<feature type="binding site" evidence="4">
    <location>
        <begin position="11"/>
        <end position="12"/>
    </location>
    <ligand>
        <name>D-ribulose 5-phosphate</name>
        <dbReference type="ChEBI" id="CHEBI:58121"/>
    </ligand>
</feature>
<name>A0A0S2KLP8_9BACT</name>
<dbReference type="GO" id="GO:0019316">
    <property type="term" value="P:D-allose catabolic process"/>
    <property type="evidence" value="ECO:0007669"/>
    <property type="project" value="TreeGrafter"/>
</dbReference>
<dbReference type="SUPFAM" id="SSF89623">
    <property type="entry name" value="Ribose/Galactose isomerase RpiB/AlsB"/>
    <property type="match status" value="1"/>
</dbReference>
<feature type="binding site" evidence="4">
    <location>
        <begin position="69"/>
        <end position="73"/>
    </location>
    <ligand>
        <name>D-ribulose 5-phosphate</name>
        <dbReference type="ChEBI" id="CHEBI:58121"/>
    </ligand>
</feature>
<keyword evidence="2 5" id="KW-0413">Isomerase</keyword>
<evidence type="ECO:0000256" key="4">
    <source>
        <dbReference type="PIRSR" id="PIRSR005384-2"/>
    </source>
</evidence>
<dbReference type="KEGG" id="peo:AS203_09150"/>
<dbReference type="Gene3D" id="3.40.1400.10">
    <property type="entry name" value="Sugar-phosphate isomerase, RpiB/LacA/LacB"/>
    <property type="match status" value="1"/>
</dbReference>
<gene>
    <name evidence="5" type="ORF">AS203_09150</name>
</gene>
<dbReference type="Proteomes" id="UP000056252">
    <property type="component" value="Chromosome"/>
</dbReference>
<evidence type="ECO:0000256" key="1">
    <source>
        <dbReference type="ARBA" id="ARBA00008754"/>
    </source>
</evidence>
<dbReference type="STRING" id="76123.AS203_09150"/>
<evidence type="ECO:0000313" key="5">
    <source>
        <dbReference type="EMBL" id="ALO49233.1"/>
    </source>
</evidence>
<dbReference type="NCBIfam" id="TIGR00689">
    <property type="entry name" value="rpiB_lacA_lacB"/>
    <property type="match status" value="1"/>
</dbReference>
<dbReference type="InterPro" id="IPR003500">
    <property type="entry name" value="RpiB_LacA_LacB"/>
</dbReference>
<evidence type="ECO:0000256" key="2">
    <source>
        <dbReference type="ARBA" id="ARBA00023235"/>
    </source>
</evidence>
<dbReference type="PANTHER" id="PTHR30345:SF0">
    <property type="entry name" value="DNA DAMAGE-REPAIR_TOLERATION PROTEIN DRT102"/>
    <property type="match status" value="1"/>
</dbReference>
<sequence>MEIKTIGLASDHAGFALKQFVKQYLDEKGLSYKDYGTYDEASCDYPDYAHALAEGIERGDVYPGIAICGSGEGISMTLNKHAMIRAALCWTPEIAHLSRQHNDANVLAMPGRFIDNATARMMMDEFLNTDFEGGRHQRRIDKISIPQ</sequence>
<dbReference type="InterPro" id="IPR036569">
    <property type="entry name" value="RpiB_LacA_LacB_sf"/>
</dbReference>
<dbReference type="EMBL" id="CP013195">
    <property type="protein sequence ID" value="ALO49233.1"/>
    <property type="molecule type" value="Genomic_DNA"/>
</dbReference>
<feature type="binding site" evidence="4">
    <location>
        <position position="112"/>
    </location>
    <ligand>
        <name>D-ribulose 5-phosphate</name>
        <dbReference type="ChEBI" id="CHEBI:58121"/>
    </ligand>
</feature>
<dbReference type="InterPro" id="IPR004785">
    <property type="entry name" value="RpiB"/>
</dbReference>
<dbReference type="PANTHER" id="PTHR30345">
    <property type="entry name" value="RIBOSE-5-PHOSPHATE ISOMERASE B"/>
    <property type="match status" value="1"/>
</dbReference>